<dbReference type="GO" id="GO:0018669">
    <property type="term" value="F:3-hydroxybenzoate 6-monooxygenase activity"/>
    <property type="evidence" value="ECO:0007669"/>
    <property type="project" value="UniProtKB-EC"/>
</dbReference>
<keyword evidence="3" id="KW-0274">FAD</keyword>
<protein>
    <submittedName>
        <fullName evidence="7">3-hydroxybenzoate 6-hydroxylase</fullName>
        <ecNumber evidence="7">1.14.13.24</ecNumber>
    </submittedName>
</protein>
<dbReference type="PRINTS" id="PR00420">
    <property type="entry name" value="RNGMNOXGNASE"/>
</dbReference>
<evidence type="ECO:0000313" key="7">
    <source>
        <dbReference type="EMBL" id="OAH16076.1"/>
    </source>
</evidence>
<dbReference type="InterPro" id="IPR036188">
    <property type="entry name" value="FAD/NAD-bd_sf"/>
</dbReference>
<sequence length="394" mass="42887">MSSQDRLIVIGGGIGGVATALAARRAGHEVTVLEQAPAFTEVGAGLQMAPNATRVLRDLGVLDQVIEAGVLPEHLVFHNAVDGKELTRVRLDAAYEEHFGGPYVVVHRSDLLDILVRAAGEAGVELLTGQRVEDIDQHPASVTVRTADGTEYAGAAVVAADGLHSRTRALFSDDEPIQSGYVAYRGTIPIEDVQGGENLRDVLVWMGPKLHLVQYPLRSGALYNQVAVFRSPGFDRGEEKWGGPEEMEQVFTAACEPVRRALPGLGRQRWWPMADREPISCWTKDRIALLGDSAHPMLQYLAQGACQALEDAATLASAATRHTASDGTVAWPSALEEYAAERAPRTARVQSTARVWGEMWHVEGVAALLRDEVFRNRAEDDLSYAEWLWGRRAA</sequence>
<dbReference type="PANTHER" id="PTHR13789:SF318">
    <property type="entry name" value="GERANYLGERANYL DIPHOSPHATE REDUCTASE"/>
    <property type="match status" value="1"/>
</dbReference>
<dbReference type="RefSeq" id="WP_067271521.1">
    <property type="nucleotide sequence ID" value="NZ_LOHS01000027.1"/>
</dbReference>
<accession>A0A177HZ40</accession>
<keyword evidence="5" id="KW-0503">Monooxygenase</keyword>
<proteinExistence type="predicted"/>
<evidence type="ECO:0000256" key="4">
    <source>
        <dbReference type="ARBA" id="ARBA00023002"/>
    </source>
</evidence>
<dbReference type="SUPFAM" id="SSF54373">
    <property type="entry name" value="FAD-linked reductases, C-terminal domain"/>
    <property type="match status" value="1"/>
</dbReference>
<name>A0A177HZ40_9ACTN</name>
<dbReference type="InterPro" id="IPR002938">
    <property type="entry name" value="FAD-bd"/>
</dbReference>
<keyword evidence="8" id="KW-1185">Reference proteome</keyword>
<evidence type="ECO:0000256" key="1">
    <source>
        <dbReference type="ARBA" id="ARBA00001974"/>
    </source>
</evidence>
<keyword evidence="4 7" id="KW-0560">Oxidoreductase</keyword>
<evidence type="ECO:0000259" key="6">
    <source>
        <dbReference type="Pfam" id="PF01494"/>
    </source>
</evidence>
<gene>
    <name evidence="7" type="ORF">STSP_05990</name>
</gene>
<dbReference type="EC" id="1.14.13.24" evidence="7"/>
<evidence type="ECO:0000256" key="2">
    <source>
        <dbReference type="ARBA" id="ARBA00022630"/>
    </source>
</evidence>
<dbReference type="AlphaFoldDB" id="A0A177HZ40"/>
<feature type="domain" description="FAD-binding" evidence="6">
    <location>
        <begin position="8"/>
        <end position="350"/>
    </location>
</feature>
<evidence type="ECO:0000256" key="3">
    <source>
        <dbReference type="ARBA" id="ARBA00022827"/>
    </source>
</evidence>
<dbReference type="EMBL" id="LOHS01000027">
    <property type="protein sequence ID" value="OAH16076.1"/>
    <property type="molecule type" value="Genomic_DNA"/>
</dbReference>
<dbReference type="InterPro" id="IPR050493">
    <property type="entry name" value="FAD-dep_Monooxygenase_BioMet"/>
</dbReference>
<evidence type="ECO:0000256" key="5">
    <source>
        <dbReference type="ARBA" id="ARBA00023033"/>
    </source>
</evidence>
<evidence type="ECO:0000313" key="8">
    <source>
        <dbReference type="Proteomes" id="UP000077381"/>
    </source>
</evidence>
<organism evidence="7 8">
    <name type="scientific">Streptomyces jeddahensis</name>
    <dbReference type="NCBI Taxonomy" id="1716141"/>
    <lineage>
        <taxon>Bacteria</taxon>
        <taxon>Bacillati</taxon>
        <taxon>Actinomycetota</taxon>
        <taxon>Actinomycetes</taxon>
        <taxon>Kitasatosporales</taxon>
        <taxon>Streptomycetaceae</taxon>
        <taxon>Streptomyces</taxon>
    </lineage>
</organism>
<reference evidence="7 8" key="1">
    <citation type="submission" date="2015-12" db="EMBL/GenBank/DDBJ databases">
        <title>Genome sequence of Streptomyces sp. G25.</title>
        <authorList>
            <person name="Poehlein A."/>
            <person name="Roettig A."/>
            <person name="Hiessl S."/>
            <person name="Hauschild P."/>
            <person name="Schauer J."/>
            <person name="Madkour M.H."/>
            <person name="Al-Ansari A.M."/>
            <person name="Almakishah N.H."/>
            <person name="Steinbuechel A."/>
            <person name="Daniel R."/>
        </authorList>
    </citation>
    <scope>NUCLEOTIDE SEQUENCE [LARGE SCALE GENOMIC DNA]</scope>
    <source>
        <strain evidence="8">G25(2015)</strain>
    </source>
</reference>
<dbReference type="PATRIC" id="fig|1716141.3.peg.630"/>
<dbReference type="SUPFAM" id="SSF51905">
    <property type="entry name" value="FAD/NAD(P)-binding domain"/>
    <property type="match status" value="1"/>
</dbReference>
<keyword evidence="2" id="KW-0285">Flavoprotein</keyword>
<comment type="cofactor">
    <cofactor evidence="1">
        <name>FAD</name>
        <dbReference type="ChEBI" id="CHEBI:57692"/>
    </cofactor>
</comment>
<dbReference type="OrthoDB" id="9782160at2"/>
<dbReference type="Pfam" id="PF01494">
    <property type="entry name" value="FAD_binding_3"/>
    <property type="match status" value="1"/>
</dbReference>
<dbReference type="Proteomes" id="UP000077381">
    <property type="component" value="Unassembled WGS sequence"/>
</dbReference>
<dbReference type="Gene3D" id="3.50.50.60">
    <property type="entry name" value="FAD/NAD(P)-binding domain"/>
    <property type="match status" value="1"/>
</dbReference>
<dbReference type="STRING" id="1716141.STSP_05990"/>
<dbReference type="PANTHER" id="PTHR13789">
    <property type="entry name" value="MONOOXYGENASE"/>
    <property type="match status" value="1"/>
</dbReference>
<dbReference type="GO" id="GO:0071949">
    <property type="term" value="F:FAD binding"/>
    <property type="evidence" value="ECO:0007669"/>
    <property type="project" value="InterPro"/>
</dbReference>
<comment type="caution">
    <text evidence="7">The sequence shown here is derived from an EMBL/GenBank/DDBJ whole genome shotgun (WGS) entry which is preliminary data.</text>
</comment>